<evidence type="ECO:0000313" key="1">
    <source>
        <dbReference type="EMBL" id="XDQ38252.1"/>
    </source>
</evidence>
<protein>
    <recommendedName>
        <fullName evidence="2">Wadjet protein JetD C-terminal domain-containing protein</fullName>
    </recommendedName>
</protein>
<evidence type="ECO:0008006" key="2">
    <source>
        <dbReference type="Google" id="ProtNLM"/>
    </source>
</evidence>
<dbReference type="RefSeq" id="WP_369172950.1">
    <property type="nucleotide sequence ID" value="NZ_CP163439.1"/>
</dbReference>
<dbReference type="AlphaFoldDB" id="A0AB39Q6Z7"/>
<organism evidence="1">
    <name type="scientific">Streptomyces sp. R28</name>
    <dbReference type="NCBI Taxonomy" id="3238628"/>
    <lineage>
        <taxon>Bacteria</taxon>
        <taxon>Bacillati</taxon>
        <taxon>Actinomycetota</taxon>
        <taxon>Actinomycetes</taxon>
        <taxon>Kitasatosporales</taxon>
        <taxon>Streptomycetaceae</taxon>
        <taxon>Streptomyces</taxon>
    </lineage>
</organism>
<gene>
    <name evidence="1" type="ORF">AB5J49_35535</name>
</gene>
<reference evidence="1" key="1">
    <citation type="submission" date="2024-07" db="EMBL/GenBank/DDBJ databases">
        <authorList>
            <person name="Yu S.T."/>
        </authorList>
    </citation>
    <scope>NUCLEOTIDE SEQUENCE</scope>
    <source>
        <strain evidence="1">R28</strain>
    </source>
</reference>
<sequence>MATNEGALELLSRLHEWKFEHGWKGKTESNIEITDVKAIFLSMPRPPGRSGELPNRILWEYLGELAEAGHIKPSPKTDRERRTPLPVSIRLKPVHSAVKSVPPMPPWVTELADIEEYWILARTTDRIRAAYEALNTWLHRGDRGMRIPLRERALQIFGHHPFFWRPDHPAEKLFDTLAAKPLFSDTKRLLDLINAFNVDPPLLSKDFSSKRLAKNLGGHHQVGEGHKLLVIENSTTYWSISHMLGHIDHRIGHIAWGSGGTFQRSIGSLTARDQITEIAYFGDLDPSGLAFPIRAGNYVRGVPVRPAVELYDALLQLGRPSRCLPREAWTTPEEVQELVSWLDPSHRDRVRDLLLGGERLAQEWVGFDHLSTTEHWYADVR</sequence>
<proteinExistence type="predicted"/>
<name>A0AB39Q6Z7_9ACTN</name>
<accession>A0AB39Q6Z7</accession>
<dbReference type="EMBL" id="CP163439">
    <property type="protein sequence ID" value="XDQ38252.1"/>
    <property type="molecule type" value="Genomic_DNA"/>
</dbReference>